<dbReference type="Gene3D" id="1.10.260.40">
    <property type="entry name" value="lambda repressor-like DNA-binding domains"/>
    <property type="match status" value="1"/>
</dbReference>
<dbReference type="SMART" id="SM00530">
    <property type="entry name" value="HTH_XRE"/>
    <property type="match status" value="1"/>
</dbReference>
<dbReference type="AlphaFoldDB" id="A0A139WSH8"/>
<gene>
    <name evidence="2" type="ORF">WA1_05985</name>
</gene>
<protein>
    <recommendedName>
        <fullName evidence="1">HTH cro/C1-type domain-containing protein</fullName>
    </recommendedName>
</protein>
<dbReference type="InterPro" id="IPR001387">
    <property type="entry name" value="Cro/C1-type_HTH"/>
</dbReference>
<proteinExistence type="predicted"/>
<accession>A0A139WSH8</accession>
<organism evidence="2 3">
    <name type="scientific">Scytonema hofmannii PCC 7110</name>
    <dbReference type="NCBI Taxonomy" id="128403"/>
    <lineage>
        <taxon>Bacteria</taxon>
        <taxon>Bacillati</taxon>
        <taxon>Cyanobacteriota</taxon>
        <taxon>Cyanophyceae</taxon>
        <taxon>Nostocales</taxon>
        <taxon>Scytonemataceae</taxon>
        <taxon>Scytonema</taxon>
    </lineage>
</organism>
<dbReference type="RefSeq" id="WP_017748113.1">
    <property type="nucleotide sequence ID" value="NZ_KQ976354.1"/>
</dbReference>
<sequence>MIKNEPEYQVTKSWVGKFQQAIIHLSQNDEKKQKDPDGWQLTIDSYFAQIKNLLDEIAEYEFLLDHNPKETLILPTSNLSFSEIGKMLVKARIAQKISLKELAKLTRLTEEKLQEYEKKDYQNASFDNVIEVAEALGLKLQHCTAVSKIDNFLSSELTKIRQFEHI</sequence>
<dbReference type="PROSITE" id="PS50943">
    <property type="entry name" value="HTH_CROC1"/>
    <property type="match status" value="1"/>
</dbReference>
<dbReference type="InterPro" id="IPR010982">
    <property type="entry name" value="Lambda_DNA-bd_dom_sf"/>
</dbReference>
<dbReference type="EMBL" id="ANNX02000051">
    <property type="protein sequence ID" value="KYC35373.1"/>
    <property type="molecule type" value="Genomic_DNA"/>
</dbReference>
<dbReference type="CDD" id="cd00093">
    <property type="entry name" value="HTH_XRE"/>
    <property type="match status" value="1"/>
</dbReference>
<dbReference type="OrthoDB" id="511958at2"/>
<evidence type="ECO:0000259" key="1">
    <source>
        <dbReference type="PROSITE" id="PS50943"/>
    </source>
</evidence>
<dbReference type="GO" id="GO:0003677">
    <property type="term" value="F:DNA binding"/>
    <property type="evidence" value="ECO:0007669"/>
    <property type="project" value="InterPro"/>
</dbReference>
<evidence type="ECO:0000313" key="3">
    <source>
        <dbReference type="Proteomes" id="UP000076925"/>
    </source>
</evidence>
<evidence type="ECO:0000313" key="2">
    <source>
        <dbReference type="EMBL" id="KYC35373.1"/>
    </source>
</evidence>
<comment type="caution">
    <text evidence="2">The sequence shown here is derived from an EMBL/GenBank/DDBJ whole genome shotgun (WGS) entry which is preliminary data.</text>
</comment>
<keyword evidence="3" id="KW-1185">Reference proteome</keyword>
<dbReference type="Pfam" id="PF01381">
    <property type="entry name" value="HTH_3"/>
    <property type="match status" value="1"/>
</dbReference>
<dbReference type="Proteomes" id="UP000076925">
    <property type="component" value="Unassembled WGS sequence"/>
</dbReference>
<dbReference type="STRING" id="128403.WA1_05985"/>
<dbReference type="SUPFAM" id="SSF47413">
    <property type="entry name" value="lambda repressor-like DNA-binding domains"/>
    <property type="match status" value="1"/>
</dbReference>
<reference evidence="2 3" key="1">
    <citation type="journal article" date="2013" name="Genome Biol. Evol.">
        <title>Genomes of Stigonematalean cyanobacteria (subsection V) and the evolution of oxygenic photosynthesis from prokaryotes to plastids.</title>
        <authorList>
            <person name="Dagan T."/>
            <person name="Roettger M."/>
            <person name="Stucken K."/>
            <person name="Landan G."/>
            <person name="Koch R."/>
            <person name="Major P."/>
            <person name="Gould S.B."/>
            <person name="Goremykin V.V."/>
            <person name="Rippka R."/>
            <person name="Tandeau de Marsac N."/>
            <person name="Gugger M."/>
            <person name="Lockhart P.J."/>
            <person name="Allen J.F."/>
            <person name="Brune I."/>
            <person name="Maus I."/>
            <person name="Puhler A."/>
            <person name="Martin W.F."/>
        </authorList>
    </citation>
    <scope>NUCLEOTIDE SEQUENCE [LARGE SCALE GENOMIC DNA]</scope>
    <source>
        <strain evidence="2 3">PCC 7110</strain>
    </source>
</reference>
<feature type="domain" description="HTH cro/C1-type" evidence="1">
    <location>
        <begin position="88"/>
        <end position="143"/>
    </location>
</feature>
<name>A0A139WSH8_9CYAN</name>